<evidence type="ECO:0000313" key="1">
    <source>
        <dbReference type="EMBL" id="QSQ23963.1"/>
    </source>
</evidence>
<accession>A0ABX7P2J3</accession>
<gene>
    <name evidence="1" type="ORF">JY651_02985</name>
</gene>
<reference evidence="1 2" key="1">
    <citation type="submission" date="2021-02" db="EMBL/GenBank/DDBJ databases">
        <title>De Novo genome assembly of isolated myxobacteria.</title>
        <authorList>
            <person name="Stevens D.C."/>
        </authorList>
    </citation>
    <scope>NUCLEOTIDE SEQUENCE [LARGE SCALE GENOMIC DNA]</scope>
    <source>
        <strain evidence="2">SCPEA02</strain>
    </source>
</reference>
<keyword evidence="2" id="KW-1185">Reference proteome</keyword>
<name>A0ABX7P2J3_9BACT</name>
<evidence type="ECO:0000313" key="2">
    <source>
        <dbReference type="Proteomes" id="UP000662747"/>
    </source>
</evidence>
<dbReference type="Proteomes" id="UP000662747">
    <property type="component" value="Chromosome"/>
</dbReference>
<proteinExistence type="predicted"/>
<dbReference type="RefSeq" id="WP_206725533.1">
    <property type="nucleotide sequence ID" value="NZ_CP071090.1"/>
</dbReference>
<protein>
    <submittedName>
        <fullName evidence="1">Uncharacterized protein</fullName>
    </submittedName>
</protein>
<dbReference type="EMBL" id="CP071090">
    <property type="protein sequence ID" value="QSQ23963.1"/>
    <property type="molecule type" value="Genomic_DNA"/>
</dbReference>
<organism evidence="1 2">
    <name type="scientific">Pyxidicoccus parkwayensis</name>
    <dbReference type="NCBI Taxonomy" id="2813578"/>
    <lineage>
        <taxon>Bacteria</taxon>
        <taxon>Pseudomonadati</taxon>
        <taxon>Myxococcota</taxon>
        <taxon>Myxococcia</taxon>
        <taxon>Myxococcales</taxon>
        <taxon>Cystobacterineae</taxon>
        <taxon>Myxococcaceae</taxon>
        <taxon>Pyxidicoccus</taxon>
    </lineage>
</organism>
<sequence>MPSSVSLNNLLATLSAPSGVVPYLSPLYWGENASTAPGGTTTKLLWMDRDEGITDHKTWVFTTSLTVQGVSVSLQESLTGTDLSSDLLIQIAAGPQSTGWQSGNTSLRFTGTQGTKYLVEGQFVSGGIYDDVIYTLKEV</sequence>